<keyword evidence="2" id="KW-1185">Reference proteome</keyword>
<reference evidence="1" key="1">
    <citation type="submission" date="2021-01" db="EMBL/GenBank/DDBJ databases">
        <title>Whole genome shotgun sequence of Actinoplanes tereljensis NBRC 105297.</title>
        <authorList>
            <person name="Komaki H."/>
            <person name="Tamura T."/>
        </authorList>
    </citation>
    <scope>NUCLEOTIDE SEQUENCE</scope>
    <source>
        <strain evidence="1">NBRC 105297</strain>
    </source>
</reference>
<gene>
    <name evidence="1" type="ORF">Ate02nite_08720</name>
</gene>
<protein>
    <submittedName>
        <fullName evidence="1">Uncharacterized protein</fullName>
    </submittedName>
</protein>
<sequence>MVVGVISPSLLGTGCRCGRDGTRPPPDAVPVAKYPMTIMRNPSSATWTCQPLTHKATAGLTIHARDLREV</sequence>
<accession>A0A919TRJ2</accession>
<evidence type="ECO:0000313" key="1">
    <source>
        <dbReference type="EMBL" id="GIF18142.1"/>
    </source>
</evidence>
<dbReference type="AlphaFoldDB" id="A0A919TRJ2"/>
<organism evidence="1 2">
    <name type="scientific">Paractinoplanes tereljensis</name>
    <dbReference type="NCBI Taxonomy" id="571912"/>
    <lineage>
        <taxon>Bacteria</taxon>
        <taxon>Bacillati</taxon>
        <taxon>Actinomycetota</taxon>
        <taxon>Actinomycetes</taxon>
        <taxon>Micromonosporales</taxon>
        <taxon>Micromonosporaceae</taxon>
        <taxon>Paractinoplanes</taxon>
    </lineage>
</organism>
<dbReference type="Proteomes" id="UP000623608">
    <property type="component" value="Unassembled WGS sequence"/>
</dbReference>
<evidence type="ECO:0000313" key="2">
    <source>
        <dbReference type="Proteomes" id="UP000623608"/>
    </source>
</evidence>
<dbReference type="EMBL" id="BOMY01000003">
    <property type="protein sequence ID" value="GIF18142.1"/>
    <property type="molecule type" value="Genomic_DNA"/>
</dbReference>
<name>A0A919TRJ2_9ACTN</name>
<proteinExistence type="predicted"/>
<comment type="caution">
    <text evidence="1">The sequence shown here is derived from an EMBL/GenBank/DDBJ whole genome shotgun (WGS) entry which is preliminary data.</text>
</comment>